<organism evidence="5 6">
    <name type="scientific">Laetiporus sulphureus 93-53</name>
    <dbReference type="NCBI Taxonomy" id="1314785"/>
    <lineage>
        <taxon>Eukaryota</taxon>
        <taxon>Fungi</taxon>
        <taxon>Dikarya</taxon>
        <taxon>Basidiomycota</taxon>
        <taxon>Agaricomycotina</taxon>
        <taxon>Agaricomycetes</taxon>
        <taxon>Polyporales</taxon>
        <taxon>Laetiporus</taxon>
    </lineage>
</organism>
<evidence type="ECO:0000256" key="3">
    <source>
        <dbReference type="ARBA" id="ARBA00022807"/>
    </source>
</evidence>
<keyword evidence="3" id="KW-0378">Hydrolase</keyword>
<keyword evidence="2" id="KW-0053">Apoptosis</keyword>
<dbReference type="PANTHER" id="PTHR48104">
    <property type="entry name" value="METACASPASE-4"/>
    <property type="match status" value="1"/>
</dbReference>
<evidence type="ECO:0000256" key="1">
    <source>
        <dbReference type="ARBA" id="ARBA00009005"/>
    </source>
</evidence>
<dbReference type="AlphaFoldDB" id="A0A165CXT3"/>
<dbReference type="InterPro" id="IPR029030">
    <property type="entry name" value="Caspase-like_dom_sf"/>
</dbReference>
<dbReference type="OrthoDB" id="3223806at2759"/>
<dbReference type="InterPro" id="IPR050452">
    <property type="entry name" value="Metacaspase"/>
</dbReference>
<dbReference type="GO" id="GO:0005737">
    <property type="term" value="C:cytoplasm"/>
    <property type="evidence" value="ECO:0007669"/>
    <property type="project" value="TreeGrafter"/>
</dbReference>
<evidence type="ECO:0000313" key="5">
    <source>
        <dbReference type="EMBL" id="KZT03693.1"/>
    </source>
</evidence>
<dbReference type="Gene3D" id="3.40.50.1460">
    <property type="match status" value="1"/>
</dbReference>
<sequence length="658" mass="73427">MFALVIAIDRYRSDRIEDLAGCENDAKNIIGYLTGNLGVPPAHIKFLRNEEATREAILAAFQSHLLENPEIQNGDAIVFYYAGHGSRVESPREWLVPDGNMIETICPHDESTEDVTGNVVCGIPDRTFSALMRRLAHQKGDNITAIFDSCHSGGMSRNNMRARTIPTKVSASPPPADLDKDIWTWGLNARAATTAVPLGFQYKAMASHVMLAACRSSELALEASAEAEPCGAFTTALVKALRECSLLHTSYVRLMEMLPNLIFQNPQCEGTNKDRILFNATAVLDQSRTFKIYTEDGMSYVAAGAIHGVVEGTQFLLQSPQRASAFKPKQIDKTILVATHVHSLRSVIAPEDASIQFEARAGMRVIVLDWNICKMNVRFHWPAGTLYASTAPSVPSDLTIHCHERGNWQLERRDPLTQRLPNSIIEIRRDHPRLSETLDAIAYYNHHLYRLNKSRPIHTEVEIQLHQLERKEEDGHIALYLPAGPDFLDVKEDPVVCNKGTSYEIADVKEALITDMSTFYGVTLVNRSKHDLYPYVFYFDPSDYSIQVWYIPPSATMLAPLPRAKNGEPSKFPIGYGASGSDSIQFSLPHNLSMDSGFLKVFLSAAYVDMGIIQQTSPLTEFGRRARAETIPFDHIWDAWIYVLTCNKAGNKTEAKPT</sequence>
<keyword evidence="3" id="KW-0645">Protease</keyword>
<dbReference type="SUPFAM" id="SSF52129">
    <property type="entry name" value="Caspase-like"/>
    <property type="match status" value="1"/>
</dbReference>
<keyword evidence="6" id="KW-1185">Reference proteome</keyword>
<dbReference type="InParanoid" id="A0A165CXT3"/>
<gene>
    <name evidence="5" type="ORF">LAESUDRAFT_331738</name>
</gene>
<evidence type="ECO:0000256" key="2">
    <source>
        <dbReference type="ARBA" id="ARBA00022703"/>
    </source>
</evidence>
<protein>
    <recommendedName>
        <fullName evidence="4">Peptidase C14 caspase domain-containing protein</fullName>
    </recommendedName>
</protein>
<proteinExistence type="inferred from homology"/>
<dbReference type="RefSeq" id="XP_040761433.1">
    <property type="nucleotide sequence ID" value="XM_040902056.1"/>
</dbReference>
<evidence type="ECO:0000259" key="4">
    <source>
        <dbReference type="Pfam" id="PF00656"/>
    </source>
</evidence>
<comment type="similarity">
    <text evidence="1">Belongs to the peptidase C14B family.</text>
</comment>
<accession>A0A165CXT3</accession>
<dbReference type="InterPro" id="IPR011600">
    <property type="entry name" value="Pept_C14_caspase"/>
</dbReference>
<keyword evidence="3" id="KW-0788">Thiol protease</keyword>
<dbReference type="GO" id="GO:0006508">
    <property type="term" value="P:proteolysis"/>
    <property type="evidence" value="ECO:0007669"/>
    <property type="project" value="InterPro"/>
</dbReference>
<dbReference type="Pfam" id="PF00656">
    <property type="entry name" value="Peptidase_C14"/>
    <property type="match status" value="1"/>
</dbReference>
<dbReference type="EMBL" id="KV427642">
    <property type="protein sequence ID" value="KZT03693.1"/>
    <property type="molecule type" value="Genomic_DNA"/>
</dbReference>
<dbReference type="GO" id="GO:0006915">
    <property type="term" value="P:apoptotic process"/>
    <property type="evidence" value="ECO:0007669"/>
    <property type="project" value="UniProtKB-KW"/>
</dbReference>
<dbReference type="Proteomes" id="UP000076871">
    <property type="component" value="Unassembled WGS sequence"/>
</dbReference>
<dbReference type="GeneID" id="63819087"/>
<reference evidence="5 6" key="1">
    <citation type="journal article" date="2016" name="Mol. Biol. Evol.">
        <title>Comparative Genomics of Early-Diverging Mushroom-Forming Fungi Provides Insights into the Origins of Lignocellulose Decay Capabilities.</title>
        <authorList>
            <person name="Nagy L.G."/>
            <person name="Riley R."/>
            <person name="Tritt A."/>
            <person name="Adam C."/>
            <person name="Daum C."/>
            <person name="Floudas D."/>
            <person name="Sun H."/>
            <person name="Yadav J.S."/>
            <person name="Pangilinan J."/>
            <person name="Larsson K.H."/>
            <person name="Matsuura K."/>
            <person name="Barry K."/>
            <person name="Labutti K."/>
            <person name="Kuo R."/>
            <person name="Ohm R.A."/>
            <person name="Bhattacharya S.S."/>
            <person name="Shirouzu T."/>
            <person name="Yoshinaga Y."/>
            <person name="Martin F.M."/>
            <person name="Grigoriev I.V."/>
            <person name="Hibbett D.S."/>
        </authorList>
    </citation>
    <scope>NUCLEOTIDE SEQUENCE [LARGE SCALE GENOMIC DNA]</scope>
    <source>
        <strain evidence="5 6">93-53</strain>
    </source>
</reference>
<dbReference type="PANTHER" id="PTHR48104:SF30">
    <property type="entry name" value="METACASPASE-1"/>
    <property type="match status" value="1"/>
</dbReference>
<name>A0A165CXT3_9APHY</name>
<feature type="domain" description="Peptidase C14 caspase" evidence="4">
    <location>
        <begin position="2"/>
        <end position="252"/>
    </location>
</feature>
<dbReference type="GO" id="GO:0004197">
    <property type="term" value="F:cysteine-type endopeptidase activity"/>
    <property type="evidence" value="ECO:0007669"/>
    <property type="project" value="InterPro"/>
</dbReference>
<evidence type="ECO:0000313" key="6">
    <source>
        <dbReference type="Proteomes" id="UP000076871"/>
    </source>
</evidence>